<protein>
    <submittedName>
        <fullName evidence="4">Uncharacterized protein</fullName>
    </submittedName>
</protein>
<comment type="caution">
    <text evidence="4">The sequence shown here is derived from an EMBL/GenBank/DDBJ whole genome shotgun (WGS) entry which is preliminary data.</text>
</comment>
<name>A0A4S4KKE2_9APHY</name>
<dbReference type="Gene3D" id="3.40.50.11350">
    <property type="match status" value="1"/>
</dbReference>
<dbReference type="CDD" id="cd11296">
    <property type="entry name" value="O-FucT_like"/>
    <property type="match status" value="1"/>
</dbReference>
<evidence type="ECO:0000313" key="4">
    <source>
        <dbReference type="EMBL" id="THG98898.1"/>
    </source>
</evidence>
<dbReference type="GO" id="GO:0006004">
    <property type="term" value="P:fucose metabolic process"/>
    <property type="evidence" value="ECO:0007669"/>
    <property type="project" value="UniProtKB-KW"/>
</dbReference>
<evidence type="ECO:0000256" key="2">
    <source>
        <dbReference type="ARBA" id="ARBA00023253"/>
    </source>
</evidence>
<organism evidence="4 5">
    <name type="scientific">Hermanssonia centrifuga</name>
    <dbReference type="NCBI Taxonomy" id="98765"/>
    <lineage>
        <taxon>Eukaryota</taxon>
        <taxon>Fungi</taxon>
        <taxon>Dikarya</taxon>
        <taxon>Basidiomycota</taxon>
        <taxon>Agaricomycotina</taxon>
        <taxon>Agaricomycetes</taxon>
        <taxon>Polyporales</taxon>
        <taxon>Meruliaceae</taxon>
        <taxon>Hermanssonia</taxon>
    </lineage>
</organism>
<proteinExistence type="predicted"/>
<accession>A0A4S4KKE2</accession>
<evidence type="ECO:0000313" key="5">
    <source>
        <dbReference type="Proteomes" id="UP000309038"/>
    </source>
</evidence>
<dbReference type="EMBL" id="SGPJ01000100">
    <property type="protein sequence ID" value="THG98898.1"/>
    <property type="molecule type" value="Genomic_DNA"/>
</dbReference>
<keyword evidence="5" id="KW-1185">Reference proteome</keyword>
<reference evidence="4 5" key="1">
    <citation type="submission" date="2019-02" db="EMBL/GenBank/DDBJ databases">
        <title>Genome sequencing of the rare red list fungi Phlebia centrifuga.</title>
        <authorList>
            <person name="Buettner E."/>
            <person name="Kellner H."/>
        </authorList>
    </citation>
    <scope>NUCLEOTIDE SEQUENCE [LARGE SCALE GENOMIC DNA]</scope>
    <source>
        <strain evidence="4 5">DSM 108282</strain>
    </source>
</reference>
<dbReference type="Proteomes" id="UP000309038">
    <property type="component" value="Unassembled WGS sequence"/>
</dbReference>
<keyword evidence="2" id="KW-0294">Fucose metabolism</keyword>
<keyword evidence="3" id="KW-0119">Carbohydrate metabolism</keyword>
<sequence length="341" mass="38354">MSTGPLAGGPFLENDQRLRAIAREYWHKICPEPLTVWTQDVKKIINNDQATAGTILKTWIDHLSTIDEPCVQIDGGVERIFDMYMYGQKERVLDIWPVLSTSPLLTLFGYSPLIHAAYDVNRDLLTSLPIHEAYYPCSNASSAYPNNAVATNGIPPQRCSDPYAPIAGLLALHLRRGDFEGHCQHLAKWGAAWMGFNSFSSFPDQWVPLAGGGWGETTEENMAIYMQRCYPTIDQIVEKIDEIRKSPAGKGLKDVYVMTNGKREWVQELKAHLRSMGGWNKIASSRDMVINDEQKEVAQAVDMMIGERAQVIIGNGWSSMTSNIVMMRMVRGQPPDSNRFW</sequence>
<gene>
    <name evidence="4" type="ORF">EW026_g3374</name>
</gene>
<evidence type="ECO:0000256" key="1">
    <source>
        <dbReference type="ARBA" id="ARBA00022679"/>
    </source>
</evidence>
<dbReference type="InterPro" id="IPR019378">
    <property type="entry name" value="GDP-Fuc_O-FucTrfase"/>
</dbReference>
<dbReference type="Pfam" id="PF10250">
    <property type="entry name" value="O-FucT"/>
    <property type="match status" value="1"/>
</dbReference>
<keyword evidence="1" id="KW-0808">Transferase</keyword>
<dbReference type="AlphaFoldDB" id="A0A4S4KKE2"/>
<dbReference type="GO" id="GO:0016740">
    <property type="term" value="F:transferase activity"/>
    <property type="evidence" value="ECO:0007669"/>
    <property type="project" value="UniProtKB-KW"/>
</dbReference>
<evidence type="ECO:0000256" key="3">
    <source>
        <dbReference type="ARBA" id="ARBA00023277"/>
    </source>
</evidence>